<dbReference type="EC" id="2.7.13.3" evidence="3"/>
<organism evidence="17 18">
    <name type="scientific">Spirochaeta africana (strain ATCC 700263 / DSM 8902 / Z-7692)</name>
    <dbReference type="NCBI Taxonomy" id="889378"/>
    <lineage>
        <taxon>Bacteria</taxon>
        <taxon>Pseudomonadati</taxon>
        <taxon>Spirochaetota</taxon>
        <taxon>Spirochaetia</taxon>
        <taxon>Spirochaetales</taxon>
        <taxon>Spirochaetaceae</taxon>
        <taxon>Spirochaeta</taxon>
    </lineage>
</organism>
<dbReference type="InterPro" id="IPR036890">
    <property type="entry name" value="HATPase_C_sf"/>
</dbReference>
<dbReference type="PANTHER" id="PTHR41523">
    <property type="entry name" value="TWO-COMPONENT SYSTEM SENSOR PROTEIN"/>
    <property type="match status" value="1"/>
</dbReference>
<dbReference type="HOGENOM" id="CLU_024378_1_0_12"/>
<dbReference type="GO" id="GO:0005886">
    <property type="term" value="C:plasma membrane"/>
    <property type="evidence" value="ECO:0007669"/>
    <property type="project" value="UniProtKB-SubCell"/>
</dbReference>
<dbReference type="AlphaFoldDB" id="H9UMG5"/>
<dbReference type="InterPro" id="IPR033479">
    <property type="entry name" value="dCache_1"/>
</dbReference>
<dbReference type="Proteomes" id="UP000007383">
    <property type="component" value="Chromosome"/>
</dbReference>
<feature type="domain" description="HAMP" evidence="16">
    <location>
        <begin position="303"/>
        <end position="356"/>
    </location>
</feature>
<dbReference type="PATRIC" id="fig|889378.3.peg.2656"/>
<dbReference type="GO" id="GO:0005524">
    <property type="term" value="F:ATP binding"/>
    <property type="evidence" value="ECO:0007669"/>
    <property type="project" value="UniProtKB-KW"/>
</dbReference>
<reference evidence="18" key="1">
    <citation type="journal article" date="2013" name="Stand. Genomic Sci.">
        <title>Complete genome sequence of the halophilic bacterium Spirochaeta africana type strain (Z-7692(T)) from the alkaline Lake Magadi in the East African Rift.</title>
        <authorList>
            <person name="Liolos K."/>
            <person name="Abt B."/>
            <person name="Scheuner C."/>
            <person name="Teshima H."/>
            <person name="Held B."/>
            <person name="Lapidus A."/>
            <person name="Nolan M."/>
            <person name="Lucas S."/>
            <person name="Deshpande S."/>
            <person name="Cheng J.F."/>
            <person name="Tapia R."/>
            <person name="Goodwin L.A."/>
            <person name="Pitluck S."/>
            <person name="Pagani I."/>
            <person name="Ivanova N."/>
            <person name="Mavromatis K."/>
            <person name="Mikhailova N."/>
            <person name="Huntemann M."/>
            <person name="Pati A."/>
            <person name="Chen A."/>
            <person name="Palaniappan K."/>
            <person name="Land M."/>
            <person name="Rohde M."/>
            <person name="Tindall B.J."/>
            <person name="Detter J.C."/>
            <person name="Goker M."/>
            <person name="Bristow J."/>
            <person name="Eisen J.A."/>
            <person name="Markowitz V."/>
            <person name="Hugenholtz P."/>
            <person name="Woyke T."/>
            <person name="Klenk H.P."/>
            <person name="Kyrpides N.C."/>
        </authorList>
    </citation>
    <scope>NUCLEOTIDE SEQUENCE</scope>
    <source>
        <strain evidence="18">ATCC 700263 / DSM 8902 / Z-7692</strain>
    </source>
</reference>
<dbReference type="InterPro" id="IPR003660">
    <property type="entry name" value="HAMP_dom"/>
</dbReference>
<dbReference type="SUPFAM" id="SSF55874">
    <property type="entry name" value="ATPase domain of HSP90 chaperone/DNA topoisomerase II/histidine kinase"/>
    <property type="match status" value="1"/>
</dbReference>
<dbReference type="PANTHER" id="PTHR41523:SF8">
    <property type="entry name" value="ETHYLENE RESPONSE SENSOR PROTEIN"/>
    <property type="match status" value="1"/>
</dbReference>
<dbReference type="SMART" id="SM00387">
    <property type="entry name" value="HATPase_c"/>
    <property type="match status" value="1"/>
</dbReference>
<dbReference type="InterPro" id="IPR005467">
    <property type="entry name" value="His_kinase_dom"/>
</dbReference>
<keyword evidence="11 14" id="KW-1133">Transmembrane helix</keyword>
<evidence type="ECO:0000256" key="11">
    <source>
        <dbReference type="ARBA" id="ARBA00022989"/>
    </source>
</evidence>
<dbReference type="InterPro" id="IPR029151">
    <property type="entry name" value="Sensor-like_sf"/>
</dbReference>
<evidence type="ECO:0000256" key="7">
    <source>
        <dbReference type="ARBA" id="ARBA00022692"/>
    </source>
</evidence>
<comment type="subcellular location">
    <subcellularLocation>
        <location evidence="2">Cell membrane</location>
        <topology evidence="2">Multi-pass membrane protein</topology>
    </subcellularLocation>
</comment>
<dbReference type="GO" id="GO:0004673">
    <property type="term" value="F:protein histidine kinase activity"/>
    <property type="evidence" value="ECO:0007669"/>
    <property type="project" value="UniProtKB-EC"/>
</dbReference>
<feature type="domain" description="Histidine kinase" evidence="15">
    <location>
        <begin position="378"/>
        <end position="566"/>
    </location>
</feature>
<protein>
    <recommendedName>
        <fullName evidence="3">histidine kinase</fullName>
        <ecNumber evidence="3">2.7.13.3</ecNumber>
    </recommendedName>
</protein>
<evidence type="ECO:0000256" key="13">
    <source>
        <dbReference type="SAM" id="Coils"/>
    </source>
</evidence>
<dbReference type="EMBL" id="CP003282">
    <property type="protein sequence ID" value="AFG38708.1"/>
    <property type="molecule type" value="Genomic_DNA"/>
</dbReference>
<dbReference type="SUPFAM" id="SSF103190">
    <property type="entry name" value="Sensory domain-like"/>
    <property type="match status" value="1"/>
</dbReference>
<gene>
    <name evidence="17" type="ordered locus">Spiaf_2682</name>
</gene>
<evidence type="ECO:0000256" key="4">
    <source>
        <dbReference type="ARBA" id="ARBA00022475"/>
    </source>
</evidence>
<dbReference type="InterPro" id="IPR003594">
    <property type="entry name" value="HATPase_dom"/>
</dbReference>
<dbReference type="Gene3D" id="3.30.450.20">
    <property type="entry name" value="PAS domain"/>
    <property type="match status" value="2"/>
</dbReference>
<dbReference type="SMART" id="SM00911">
    <property type="entry name" value="HWE_HK"/>
    <property type="match status" value="1"/>
</dbReference>
<keyword evidence="5" id="KW-0597">Phosphoprotein</keyword>
<keyword evidence="18" id="KW-1185">Reference proteome</keyword>
<evidence type="ECO:0000313" key="18">
    <source>
        <dbReference type="Proteomes" id="UP000007383"/>
    </source>
</evidence>
<dbReference type="STRING" id="889378.Spiaf_2682"/>
<comment type="catalytic activity">
    <reaction evidence="1">
        <text>ATP + protein L-histidine = ADP + protein N-phospho-L-histidine.</text>
        <dbReference type="EC" id="2.7.13.3"/>
    </reaction>
</comment>
<sequence length="567" mass="62521">MSFRSVSIRQLLLLTTCIAVLPALTIIIWAGIEHGTTLEQDVRNRSQREVELLTLLQETISTSISQTLTTLAALPAFQQAELERQPEILRSVLERNPGYVNIAYTDTQGIVQTSALLDVGTDLSERRHVRQALAGQEPAAGEYVLAFVGEVPSLPYAVPVRNPEGEIIGALTAVYRLTEYARALPSFELPESSLLLILDHAGTVLYSSHPEVAPGTRGCAELLNGVDSRIMPSLEIDETGTRRFFSARSLQLPGDPEPYLHIILGIPEDIARRPVRRTILRNSLLMLAAGLASIWIALRISDRLIGSGLRRLQHAVRELERGNLSARPRRIPGPRELVQVADGIHRMAIALEQRSQERDETEEALAKTLGENRTLLREVHHRVKNNMQLILSMVYLERETSTDFDSFITQLGGRIAAMAGVHELLYESRSLSRVEISSFLGRLTELTTDLYSQLEVETRTEQHAVELEQAVPLALITNELLTNAAKYGRSADGTAHIVLSFLIRNDLAELRIRDRGPGLPDDIASPATRSLGVTLLQMLAGQLGGTVVFGGDDSGADITIRYPVHPD</sequence>
<keyword evidence="12 14" id="KW-0472">Membrane</keyword>
<evidence type="ECO:0000313" key="17">
    <source>
        <dbReference type="EMBL" id="AFG38708.1"/>
    </source>
</evidence>
<dbReference type="InterPro" id="IPR011102">
    <property type="entry name" value="Sig_transdc_His_kinase_HWE"/>
</dbReference>
<keyword evidence="13" id="KW-0175">Coiled coil</keyword>
<evidence type="ECO:0000256" key="2">
    <source>
        <dbReference type="ARBA" id="ARBA00004651"/>
    </source>
</evidence>
<dbReference type="Pfam" id="PF02743">
    <property type="entry name" value="dCache_1"/>
    <property type="match status" value="1"/>
</dbReference>
<dbReference type="CDD" id="cd12914">
    <property type="entry name" value="PDC1_DGC_like"/>
    <property type="match status" value="1"/>
</dbReference>
<evidence type="ECO:0000256" key="3">
    <source>
        <dbReference type="ARBA" id="ARBA00012438"/>
    </source>
</evidence>
<feature type="transmembrane region" description="Helical" evidence="14">
    <location>
        <begin position="283"/>
        <end position="301"/>
    </location>
</feature>
<keyword evidence="10" id="KW-0067">ATP-binding</keyword>
<evidence type="ECO:0000256" key="6">
    <source>
        <dbReference type="ARBA" id="ARBA00022679"/>
    </source>
</evidence>
<dbReference type="PROSITE" id="PS50885">
    <property type="entry name" value="HAMP"/>
    <property type="match status" value="1"/>
</dbReference>
<dbReference type="OrthoDB" id="9767435at2"/>
<keyword evidence="7 14" id="KW-0812">Transmembrane</keyword>
<feature type="coiled-coil region" evidence="13">
    <location>
        <begin position="351"/>
        <end position="378"/>
    </location>
</feature>
<dbReference type="CDD" id="cd06225">
    <property type="entry name" value="HAMP"/>
    <property type="match status" value="1"/>
</dbReference>
<dbReference type="Pfam" id="PF02518">
    <property type="entry name" value="HATPase_c"/>
    <property type="match status" value="1"/>
</dbReference>
<dbReference type="RefSeq" id="WP_014456690.1">
    <property type="nucleotide sequence ID" value="NC_017098.1"/>
</dbReference>
<evidence type="ECO:0000256" key="10">
    <source>
        <dbReference type="ARBA" id="ARBA00022840"/>
    </source>
</evidence>
<keyword evidence="9 17" id="KW-0418">Kinase</keyword>
<keyword evidence="6" id="KW-0808">Transferase</keyword>
<dbReference type="InterPro" id="IPR011495">
    <property type="entry name" value="Sig_transdc_His_kin_sub2_dim/P"/>
</dbReference>
<keyword evidence="4" id="KW-1003">Cell membrane</keyword>
<evidence type="ECO:0000256" key="12">
    <source>
        <dbReference type="ARBA" id="ARBA00023136"/>
    </source>
</evidence>
<dbReference type="eggNOG" id="COG3920">
    <property type="taxonomic scope" value="Bacteria"/>
</dbReference>
<evidence type="ECO:0000256" key="14">
    <source>
        <dbReference type="SAM" id="Phobius"/>
    </source>
</evidence>
<evidence type="ECO:0000256" key="1">
    <source>
        <dbReference type="ARBA" id="ARBA00000085"/>
    </source>
</evidence>
<dbReference type="PROSITE" id="PS50109">
    <property type="entry name" value="HIS_KIN"/>
    <property type="match status" value="1"/>
</dbReference>
<evidence type="ECO:0000256" key="8">
    <source>
        <dbReference type="ARBA" id="ARBA00022741"/>
    </source>
</evidence>
<evidence type="ECO:0000259" key="16">
    <source>
        <dbReference type="PROSITE" id="PS50885"/>
    </source>
</evidence>
<accession>H9UMG5</accession>
<dbReference type="KEGG" id="sfc:Spiaf_2682"/>
<dbReference type="Gene3D" id="3.30.565.10">
    <property type="entry name" value="Histidine kinase-like ATPase, C-terminal domain"/>
    <property type="match status" value="1"/>
</dbReference>
<dbReference type="Pfam" id="PF07568">
    <property type="entry name" value="HisKA_2"/>
    <property type="match status" value="1"/>
</dbReference>
<evidence type="ECO:0000259" key="15">
    <source>
        <dbReference type="PROSITE" id="PS50109"/>
    </source>
</evidence>
<feature type="transmembrane region" description="Helical" evidence="14">
    <location>
        <begin position="12"/>
        <end position="32"/>
    </location>
</feature>
<proteinExistence type="predicted"/>
<name>H9UMG5_SPIAZ</name>
<evidence type="ECO:0000256" key="9">
    <source>
        <dbReference type="ARBA" id="ARBA00022777"/>
    </source>
</evidence>
<keyword evidence="8" id="KW-0547">Nucleotide-binding</keyword>
<evidence type="ECO:0000256" key="5">
    <source>
        <dbReference type="ARBA" id="ARBA00022553"/>
    </source>
</evidence>
<dbReference type="GO" id="GO:0007165">
    <property type="term" value="P:signal transduction"/>
    <property type="evidence" value="ECO:0007669"/>
    <property type="project" value="InterPro"/>
</dbReference>